<keyword evidence="5 7" id="KW-0547">Nucleotide-binding</keyword>
<organism evidence="11 12">
    <name type="scientific">Corynebacterium aurimucosum</name>
    <dbReference type="NCBI Taxonomy" id="169292"/>
    <lineage>
        <taxon>Bacteria</taxon>
        <taxon>Bacillati</taxon>
        <taxon>Actinomycetota</taxon>
        <taxon>Actinomycetes</taxon>
        <taxon>Mycobacteriales</taxon>
        <taxon>Corynebacteriaceae</taxon>
        <taxon>Corynebacterium</taxon>
    </lineage>
</organism>
<dbReference type="AlphaFoldDB" id="A0A558GIC1"/>
<keyword evidence="7 8" id="KW-0131">Cell cycle</keyword>
<evidence type="ECO:0000256" key="1">
    <source>
        <dbReference type="ARBA" id="ARBA00004496"/>
    </source>
</evidence>
<evidence type="ECO:0000313" key="11">
    <source>
        <dbReference type="EMBL" id="TVU56634.1"/>
    </source>
</evidence>
<dbReference type="GO" id="GO:0008764">
    <property type="term" value="F:UDP-N-acetylmuramoylalanine-D-glutamate ligase activity"/>
    <property type="evidence" value="ECO:0007669"/>
    <property type="project" value="UniProtKB-UniRule"/>
</dbReference>
<dbReference type="Gene3D" id="3.40.1190.10">
    <property type="entry name" value="Mur-like, catalytic domain"/>
    <property type="match status" value="1"/>
</dbReference>
<dbReference type="GO" id="GO:0005737">
    <property type="term" value="C:cytoplasm"/>
    <property type="evidence" value="ECO:0007669"/>
    <property type="project" value="UniProtKB-SubCell"/>
</dbReference>
<evidence type="ECO:0000256" key="4">
    <source>
        <dbReference type="ARBA" id="ARBA00022598"/>
    </source>
</evidence>
<comment type="catalytic activity">
    <reaction evidence="7 8">
        <text>UDP-N-acetyl-alpha-D-muramoyl-L-alanine + D-glutamate + ATP = UDP-N-acetyl-alpha-D-muramoyl-L-alanyl-D-glutamate + ADP + phosphate + H(+)</text>
        <dbReference type="Rhea" id="RHEA:16429"/>
        <dbReference type="ChEBI" id="CHEBI:15378"/>
        <dbReference type="ChEBI" id="CHEBI:29986"/>
        <dbReference type="ChEBI" id="CHEBI:30616"/>
        <dbReference type="ChEBI" id="CHEBI:43474"/>
        <dbReference type="ChEBI" id="CHEBI:83898"/>
        <dbReference type="ChEBI" id="CHEBI:83900"/>
        <dbReference type="ChEBI" id="CHEBI:456216"/>
        <dbReference type="EC" id="6.3.2.9"/>
    </reaction>
</comment>
<dbReference type="Gene3D" id="3.90.190.20">
    <property type="entry name" value="Mur ligase, C-terminal domain"/>
    <property type="match status" value="1"/>
</dbReference>
<keyword evidence="7 8" id="KW-0573">Peptidoglycan synthesis</keyword>
<dbReference type="Pfam" id="PF02875">
    <property type="entry name" value="Mur_ligase_C"/>
    <property type="match status" value="1"/>
</dbReference>
<dbReference type="InterPro" id="IPR013221">
    <property type="entry name" value="Mur_ligase_cen"/>
</dbReference>
<dbReference type="GO" id="GO:0071555">
    <property type="term" value="P:cell wall organization"/>
    <property type="evidence" value="ECO:0007669"/>
    <property type="project" value="UniProtKB-KW"/>
</dbReference>
<feature type="domain" description="Mur ligase C-terminal" evidence="9">
    <location>
        <begin position="318"/>
        <end position="437"/>
    </location>
</feature>
<dbReference type="Proteomes" id="UP000320531">
    <property type="component" value="Unassembled WGS sequence"/>
</dbReference>
<accession>A0A558GIC1</accession>
<evidence type="ECO:0000256" key="7">
    <source>
        <dbReference type="HAMAP-Rule" id="MF_00639"/>
    </source>
</evidence>
<dbReference type="GO" id="GO:0051301">
    <property type="term" value="P:cell division"/>
    <property type="evidence" value="ECO:0007669"/>
    <property type="project" value="UniProtKB-KW"/>
</dbReference>
<dbReference type="SUPFAM" id="SSF53244">
    <property type="entry name" value="MurD-like peptide ligases, peptide-binding domain"/>
    <property type="match status" value="1"/>
</dbReference>
<comment type="pathway">
    <text evidence="2 7 8">Cell wall biogenesis; peptidoglycan biosynthesis.</text>
</comment>
<dbReference type="PANTHER" id="PTHR43692">
    <property type="entry name" value="UDP-N-ACETYLMURAMOYLALANINE--D-GLUTAMATE LIGASE"/>
    <property type="match status" value="1"/>
</dbReference>
<keyword evidence="7 8" id="KW-0133">Cell shape</keyword>
<evidence type="ECO:0000256" key="6">
    <source>
        <dbReference type="ARBA" id="ARBA00022840"/>
    </source>
</evidence>
<dbReference type="UniPathway" id="UPA00219"/>
<dbReference type="GO" id="GO:0005524">
    <property type="term" value="F:ATP binding"/>
    <property type="evidence" value="ECO:0007669"/>
    <property type="project" value="UniProtKB-UniRule"/>
</dbReference>
<evidence type="ECO:0000256" key="3">
    <source>
        <dbReference type="ARBA" id="ARBA00022490"/>
    </source>
</evidence>
<reference evidence="11 12" key="1">
    <citation type="submission" date="2019-07" db="EMBL/GenBank/DDBJ databases">
        <title>Draft genome of C. aurimucosum strain 14-2523.</title>
        <authorList>
            <person name="Pacheco L.G.C."/>
            <person name="Aguiar E.R.G.R."/>
            <person name="Navas J."/>
            <person name="Santos C.S."/>
            <person name="Rocha D.J.P.G."/>
        </authorList>
    </citation>
    <scope>NUCLEOTIDE SEQUENCE [LARGE SCALE GENOMIC DNA]</scope>
    <source>
        <strain evidence="11 12">14-2523</strain>
    </source>
</reference>
<dbReference type="EMBL" id="VMTY01000018">
    <property type="protein sequence ID" value="TVU56634.1"/>
    <property type="molecule type" value="Genomic_DNA"/>
</dbReference>
<dbReference type="Gene3D" id="3.40.50.720">
    <property type="entry name" value="NAD(P)-binding Rossmann-like Domain"/>
    <property type="match status" value="1"/>
</dbReference>
<dbReference type="SUPFAM" id="SSF51984">
    <property type="entry name" value="MurCD N-terminal domain"/>
    <property type="match status" value="1"/>
</dbReference>
<keyword evidence="4 7" id="KW-0436">Ligase</keyword>
<comment type="similarity">
    <text evidence="7">Belongs to the MurCDEF family.</text>
</comment>
<feature type="domain" description="Mur ligase central" evidence="10">
    <location>
        <begin position="117"/>
        <end position="238"/>
    </location>
</feature>
<comment type="caution">
    <text evidence="11">The sequence shown here is derived from an EMBL/GenBank/DDBJ whole genome shotgun (WGS) entry which is preliminary data.</text>
</comment>
<dbReference type="Pfam" id="PF21799">
    <property type="entry name" value="MurD-like_N"/>
    <property type="match status" value="1"/>
</dbReference>
<dbReference type="InterPro" id="IPR005762">
    <property type="entry name" value="MurD"/>
</dbReference>
<dbReference type="Pfam" id="PF08245">
    <property type="entry name" value="Mur_ligase_M"/>
    <property type="match status" value="1"/>
</dbReference>
<evidence type="ECO:0000256" key="2">
    <source>
        <dbReference type="ARBA" id="ARBA00004752"/>
    </source>
</evidence>
<dbReference type="HAMAP" id="MF_00639">
    <property type="entry name" value="MurD"/>
    <property type="match status" value="1"/>
</dbReference>
<keyword evidence="7 8" id="KW-0132">Cell division</keyword>
<evidence type="ECO:0000256" key="5">
    <source>
        <dbReference type="ARBA" id="ARBA00022741"/>
    </source>
</evidence>
<dbReference type="GO" id="GO:0009252">
    <property type="term" value="P:peptidoglycan biosynthetic process"/>
    <property type="evidence" value="ECO:0007669"/>
    <property type="project" value="UniProtKB-UniRule"/>
</dbReference>
<dbReference type="EC" id="6.3.2.9" evidence="7 8"/>
<protein>
    <recommendedName>
        <fullName evidence="7 8">UDP-N-acetylmuramoylalanine--D-glutamate ligase</fullName>
        <ecNumber evidence="7 8">6.3.2.9</ecNumber>
    </recommendedName>
    <alternativeName>
        <fullName evidence="7">D-glutamic acid-adding enzyme</fullName>
    </alternativeName>
    <alternativeName>
        <fullName evidence="7">UDP-N-acetylmuramoyl-L-alanyl-D-glutamate synthetase</fullName>
    </alternativeName>
</protein>
<dbReference type="InterPro" id="IPR036565">
    <property type="entry name" value="Mur-like_cat_sf"/>
</dbReference>
<name>A0A558GIC1_9CORY</name>
<gene>
    <name evidence="7" type="primary">murD</name>
    <name evidence="11" type="ORF">FQK23_06780</name>
</gene>
<evidence type="ECO:0000259" key="9">
    <source>
        <dbReference type="Pfam" id="PF02875"/>
    </source>
</evidence>
<evidence type="ECO:0000313" key="12">
    <source>
        <dbReference type="Proteomes" id="UP000320531"/>
    </source>
</evidence>
<comment type="function">
    <text evidence="7 8">Cell wall formation. Catalyzes the addition of glutamate to the nucleotide precursor UDP-N-acetylmuramoyl-L-alanine (UMA).</text>
</comment>
<proteinExistence type="inferred from homology"/>
<feature type="binding site" evidence="7">
    <location>
        <begin position="119"/>
        <end position="125"/>
    </location>
    <ligand>
        <name>ATP</name>
        <dbReference type="ChEBI" id="CHEBI:30616"/>
    </ligand>
</feature>
<keyword evidence="3 7" id="KW-0963">Cytoplasm</keyword>
<dbReference type="SUPFAM" id="SSF53623">
    <property type="entry name" value="MurD-like peptide ligases, catalytic domain"/>
    <property type="match status" value="1"/>
</dbReference>
<keyword evidence="6 7" id="KW-0067">ATP-binding</keyword>
<dbReference type="NCBIfam" id="TIGR01087">
    <property type="entry name" value="murD"/>
    <property type="match status" value="1"/>
</dbReference>
<dbReference type="PANTHER" id="PTHR43692:SF1">
    <property type="entry name" value="UDP-N-ACETYLMURAMOYLALANINE--D-GLUTAMATE LIGASE"/>
    <property type="match status" value="1"/>
</dbReference>
<evidence type="ECO:0000256" key="8">
    <source>
        <dbReference type="RuleBase" id="RU003664"/>
    </source>
</evidence>
<sequence>MTRPDFLSGRVLIAGAGVSGRGCAAVLSRLGVDLTVADGNADSRSRIAAELGVATVDTSAVDLAEYSLVVTSPGWRPDSPLLAAAASRGLEVIGDVELAYRLDQAEVFGAPRRWLAITGTNGKTTTTGMLAAIMAADEQRSGQRAQAVGNIGVSSFDALAAEPRVDILVAELSSFQLHWSSQLRPEVGALLNLADDHLDWHGSFEAYAADKAKILRGEHAVYGKEDEHVRALAASLPGATAFSHAEPAAGEVGVSTGSLLVNEVAGMKSVVVDDATTIQPAGLAGVLDAAAASAVAAVAGAQPESIAEGLGSYVVAGHRGEIVHRHAGVSYIDNSKATNPHAAEVAMRGLDSVVWVAGGQLKGADVSELLRTHAARLKAAVLVGVDKHELAQALVKAAPHVPVVIVDSHDPEAAMEQAVSAAVQHADAGDTVLLAPAAASLDMYTGMGQRGDIFAAAARRLAR</sequence>
<dbReference type="InterPro" id="IPR036615">
    <property type="entry name" value="Mur_ligase_C_dom_sf"/>
</dbReference>
<keyword evidence="7 8" id="KW-0961">Cell wall biogenesis/degradation</keyword>
<dbReference type="PRINTS" id="PR00411">
    <property type="entry name" value="PNDRDTASEI"/>
</dbReference>
<comment type="subcellular location">
    <subcellularLocation>
        <location evidence="1 7 8">Cytoplasm</location>
    </subcellularLocation>
</comment>
<dbReference type="GO" id="GO:0008360">
    <property type="term" value="P:regulation of cell shape"/>
    <property type="evidence" value="ECO:0007669"/>
    <property type="project" value="UniProtKB-KW"/>
</dbReference>
<evidence type="ECO:0000259" key="10">
    <source>
        <dbReference type="Pfam" id="PF08245"/>
    </source>
</evidence>
<dbReference type="InterPro" id="IPR004101">
    <property type="entry name" value="Mur_ligase_C"/>
</dbReference>